<reference evidence="2" key="1">
    <citation type="submission" date="2019-02" db="EMBL/GenBank/DDBJ databases">
        <authorList>
            <person name="Gruber-Vodicka R. H."/>
            <person name="Seah K. B. B."/>
        </authorList>
    </citation>
    <scope>NUCLEOTIDE SEQUENCE</scope>
    <source>
        <strain evidence="3">BECK_SA2B12</strain>
        <strain evidence="1">BECK_SA2B15</strain>
        <strain evidence="2">BECK_SA2B20</strain>
    </source>
</reference>
<evidence type="ECO:0000313" key="3">
    <source>
        <dbReference type="EMBL" id="VFJ95949.1"/>
    </source>
</evidence>
<protein>
    <submittedName>
        <fullName evidence="2">Uncharacterized protein</fullName>
    </submittedName>
</protein>
<dbReference type="EMBL" id="CAADFJ010000004">
    <property type="protein sequence ID" value="VFJ95949.1"/>
    <property type="molecule type" value="Genomic_DNA"/>
</dbReference>
<name>A0A450UAW9_9GAMM</name>
<gene>
    <name evidence="1" type="ORF">BECKH772A_GA0070896_1000424</name>
    <name evidence="2" type="ORF">BECKH772B_GA0070898_1000424</name>
    <name evidence="3" type="ORF">BECKH772C_GA0070978_1000425</name>
</gene>
<dbReference type="EMBL" id="CAADFI010000004">
    <property type="protein sequence ID" value="VFJ89370.1"/>
    <property type="molecule type" value="Genomic_DNA"/>
</dbReference>
<evidence type="ECO:0000313" key="2">
    <source>
        <dbReference type="EMBL" id="VFJ89370.1"/>
    </source>
</evidence>
<dbReference type="AlphaFoldDB" id="A0A450UAW9"/>
<evidence type="ECO:0000313" key="1">
    <source>
        <dbReference type="EMBL" id="VFJ87564.1"/>
    </source>
</evidence>
<accession>A0A450UAW9</accession>
<organism evidence="2">
    <name type="scientific">Candidatus Kentrum eta</name>
    <dbReference type="NCBI Taxonomy" id="2126337"/>
    <lineage>
        <taxon>Bacteria</taxon>
        <taxon>Pseudomonadati</taxon>
        <taxon>Pseudomonadota</taxon>
        <taxon>Gammaproteobacteria</taxon>
        <taxon>Candidatus Kentrum</taxon>
    </lineage>
</organism>
<dbReference type="EMBL" id="CAADFG010000004">
    <property type="protein sequence ID" value="VFJ87564.1"/>
    <property type="molecule type" value="Genomic_DNA"/>
</dbReference>
<sequence length="49" mass="6058">MCRLIHARRSRNKKTEYRGYCVKIWHNHDLLTTGKLRLVLAYWFFVLYS</sequence>
<proteinExistence type="predicted"/>